<proteinExistence type="predicted"/>
<gene>
    <name evidence="1" type="ORF">Dsi01nite_030060</name>
</gene>
<organism evidence="1 2">
    <name type="scientific">Dactylosporangium siamense</name>
    <dbReference type="NCBI Taxonomy" id="685454"/>
    <lineage>
        <taxon>Bacteria</taxon>
        <taxon>Bacillati</taxon>
        <taxon>Actinomycetota</taxon>
        <taxon>Actinomycetes</taxon>
        <taxon>Micromonosporales</taxon>
        <taxon>Micromonosporaceae</taxon>
        <taxon>Dactylosporangium</taxon>
    </lineage>
</organism>
<comment type="caution">
    <text evidence="1">The sequence shown here is derived from an EMBL/GenBank/DDBJ whole genome shotgun (WGS) entry which is preliminary data.</text>
</comment>
<accession>A0A919UAR4</accession>
<evidence type="ECO:0000313" key="1">
    <source>
        <dbReference type="EMBL" id="GIG44965.1"/>
    </source>
</evidence>
<name>A0A919UAR4_9ACTN</name>
<evidence type="ECO:0000313" key="2">
    <source>
        <dbReference type="Proteomes" id="UP000660611"/>
    </source>
</evidence>
<reference evidence="1" key="1">
    <citation type="submission" date="2021-01" db="EMBL/GenBank/DDBJ databases">
        <title>Whole genome shotgun sequence of Dactylosporangium siamense NBRC 106093.</title>
        <authorList>
            <person name="Komaki H."/>
            <person name="Tamura T."/>
        </authorList>
    </citation>
    <scope>NUCLEOTIDE SEQUENCE</scope>
    <source>
        <strain evidence="1">NBRC 106093</strain>
    </source>
</reference>
<dbReference type="EMBL" id="BONQ01000047">
    <property type="protein sequence ID" value="GIG44965.1"/>
    <property type="molecule type" value="Genomic_DNA"/>
</dbReference>
<keyword evidence="2" id="KW-1185">Reference proteome</keyword>
<dbReference type="RefSeq" id="WP_203846764.1">
    <property type="nucleotide sequence ID" value="NZ_BAAAVW010000007.1"/>
</dbReference>
<dbReference type="Proteomes" id="UP000660611">
    <property type="component" value="Unassembled WGS sequence"/>
</dbReference>
<sequence>MLIAGPAWTAKADSPQDTGRQPLAVEAVTAAHAGELIPGVITTTPHARYLSLHAAVAAEARRLGWGSADQPAFRRLLRRAEVVLAAVSAQHAGAEPALHRRLGGKQVPHGINAVKRWKLDNNDFMIDIAAVADEYSNSLDGFYGTYSGIESVLGLVIRDTVPAPGPASAAGELAALNEIIKLASMRAKLSTKELNGLSHLCLCQVGSAPDGQNLRRAFFGSLGQSDEVTTVHRLSAGVVVAALAGQRTDDEVSLLMDRLCCFTPDLSAVLPDAGLRLHALRWRGALLRNWSVWAWRMLWAALVDPLQKPGSRAIATASFVAGLPEATVQSVLVDGLPPLTDSLGNLEPAEHMVLAAVRGRWSVLHMLQLLAIGAQRADNLDGVSRDAFLRFDQTGLGPSWVRKWLEQDADRPLPDAAASLAGEMFTRAEKVSRQKMQWTRRGLRMPTRLRTIGDQLRLEGEEGDGRASLRLETFTSVLHQLGILGVTKNGRQWMRGPHQPQAHA</sequence>
<protein>
    <submittedName>
        <fullName evidence="1">Uncharacterized protein</fullName>
    </submittedName>
</protein>
<dbReference type="AlphaFoldDB" id="A0A919UAR4"/>